<proteinExistence type="predicted"/>
<sequence>MNRIFLLVCVGLQFLVSNVATLDILKSTCIDVEISPELIHAALIDGCYELQNSQNNSWDIPRLIKYNRQRKEFCYLINTLSLREQIAGRFIPYACFNRQCKFKSVLYSMGRETGAPTFKCETEYQ</sequence>
<evidence type="ECO:0000313" key="2">
    <source>
        <dbReference type="EMBL" id="CCU82060.1"/>
    </source>
</evidence>
<evidence type="ECO:0000313" key="3">
    <source>
        <dbReference type="Proteomes" id="UP000015441"/>
    </source>
</evidence>
<dbReference type="EMBL" id="CAUH01005750">
    <property type="protein sequence ID" value="CCU82060.1"/>
    <property type="molecule type" value="Genomic_DNA"/>
</dbReference>
<feature type="signal peptide" evidence="1">
    <location>
        <begin position="1"/>
        <end position="21"/>
    </location>
</feature>
<accession>N1JN37</accession>
<organism evidence="2 3">
    <name type="scientific">Blumeria graminis f. sp. hordei (strain DH14)</name>
    <name type="common">Barley powdery mildew</name>
    <name type="synonym">Oidium monilioides f. sp. hordei</name>
    <dbReference type="NCBI Taxonomy" id="546991"/>
    <lineage>
        <taxon>Eukaryota</taxon>
        <taxon>Fungi</taxon>
        <taxon>Dikarya</taxon>
        <taxon>Ascomycota</taxon>
        <taxon>Pezizomycotina</taxon>
        <taxon>Leotiomycetes</taxon>
        <taxon>Erysiphales</taxon>
        <taxon>Erysiphaceae</taxon>
        <taxon>Blumeria</taxon>
        <taxon>Blumeria hordei</taxon>
    </lineage>
</organism>
<evidence type="ECO:0000256" key="1">
    <source>
        <dbReference type="SAM" id="SignalP"/>
    </source>
</evidence>
<dbReference type="InParanoid" id="N1JN37"/>
<keyword evidence="1" id="KW-0732">Signal</keyword>
<gene>
    <name evidence="2" type="ORF">BGHDH14_bgh04255</name>
</gene>
<comment type="caution">
    <text evidence="2">The sequence shown here is derived from an EMBL/GenBank/DDBJ whole genome shotgun (WGS) entry which is preliminary data.</text>
</comment>
<protein>
    <submittedName>
        <fullName evidence="2">CSEP0196 putative effector protein</fullName>
    </submittedName>
</protein>
<reference evidence="2 3" key="1">
    <citation type="journal article" date="2010" name="Science">
        <title>Genome expansion and gene loss in powdery mildew fungi reveal tradeoffs in extreme parasitism.</title>
        <authorList>
            <person name="Spanu P.D."/>
            <person name="Abbott J.C."/>
            <person name="Amselem J."/>
            <person name="Burgis T.A."/>
            <person name="Soanes D.M."/>
            <person name="Stueber K."/>
            <person name="Ver Loren van Themaat E."/>
            <person name="Brown J.K.M."/>
            <person name="Butcher S.A."/>
            <person name="Gurr S.J."/>
            <person name="Lebrun M.-H."/>
            <person name="Ridout C.J."/>
            <person name="Schulze-Lefert P."/>
            <person name="Talbot N.J."/>
            <person name="Ahmadinejad N."/>
            <person name="Ametz C."/>
            <person name="Barton G.R."/>
            <person name="Benjdia M."/>
            <person name="Bidzinski P."/>
            <person name="Bindschedler L.V."/>
            <person name="Both M."/>
            <person name="Brewer M.T."/>
            <person name="Cadle-Davidson L."/>
            <person name="Cadle-Davidson M.M."/>
            <person name="Collemare J."/>
            <person name="Cramer R."/>
            <person name="Frenkel O."/>
            <person name="Godfrey D."/>
            <person name="Harriman J."/>
            <person name="Hoede C."/>
            <person name="King B.C."/>
            <person name="Klages S."/>
            <person name="Kleemann J."/>
            <person name="Knoll D."/>
            <person name="Koti P.S."/>
            <person name="Kreplak J."/>
            <person name="Lopez-Ruiz F.J."/>
            <person name="Lu X."/>
            <person name="Maekawa T."/>
            <person name="Mahanil S."/>
            <person name="Micali C."/>
            <person name="Milgroom M.G."/>
            <person name="Montana G."/>
            <person name="Noir S."/>
            <person name="O'Connell R.J."/>
            <person name="Oberhaensli S."/>
            <person name="Parlange F."/>
            <person name="Pedersen C."/>
            <person name="Quesneville H."/>
            <person name="Reinhardt R."/>
            <person name="Rott M."/>
            <person name="Sacristan S."/>
            <person name="Schmidt S.M."/>
            <person name="Schoen M."/>
            <person name="Skamnioti P."/>
            <person name="Sommer H."/>
            <person name="Stephens A."/>
            <person name="Takahara H."/>
            <person name="Thordal-Christensen H."/>
            <person name="Vigouroux M."/>
            <person name="Wessling R."/>
            <person name="Wicker T."/>
            <person name="Panstruga R."/>
        </authorList>
    </citation>
    <scope>NUCLEOTIDE SEQUENCE [LARGE SCALE GENOMIC DNA]</scope>
    <source>
        <strain evidence="2">DH14</strain>
    </source>
</reference>
<name>N1JN37_BLUG1</name>
<keyword evidence="3" id="KW-1185">Reference proteome</keyword>
<feature type="chain" id="PRO_5004107726" evidence="1">
    <location>
        <begin position="22"/>
        <end position="125"/>
    </location>
</feature>
<dbReference type="AlphaFoldDB" id="N1JN37"/>
<dbReference type="OrthoDB" id="10358283at2759"/>
<dbReference type="Proteomes" id="UP000015441">
    <property type="component" value="Unassembled WGS sequence"/>
</dbReference>
<dbReference type="HOGENOM" id="CLU_1992235_0_0_1"/>